<dbReference type="Proteomes" id="UP000218231">
    <property type="component" value="Unassembled WGS sequence"/>
</dbReference>
<dbReference type="PANTHER" id="PTHR36649">
    <property type="entry name" value="UBIQUITIN-LIKE DOMAIN-CONTAINING PROTEIN"/>
    <property type="match status" value="1"/>
</dbReference>
<name>A0A2A2LM51_9BILA</name>
<dbReference type="AlphaFoldDB" id="A0A2A2LM51"/>
<dbReference type="Gene3D" id="3.90.228.10">
    <property type="match status" value="1"/>
</dbReference>
<evidence type="ECO:0000313" key="2">
    <source>
        <dbReference type="Proteomes" id="UP000218231"/>
    </source>
</evidence>
<dbReference type="OrthoDB" id="428577at2759"/>
<gene>
    <name evidence="1" type="ORF">WR25_09424</name>
</gene>
<dbReference type="PANTHER" id="PTHR36649:SF28">
    <property type="entry name" value="UBIQUITIN-LIKE DOMAIN-CONTAINING PROTEIN"/>
    <property type="match status" value="1"/>
</dbReference>
<organism evidence="1 2">
    <name type="scientific">Diploscapter pachys</name>
    <dbReference type="NCBI Taxonomy" id="2018661"/>
    <lineage>
        <taxon>Eukaryota</taxon>
        <taxon>Metazoa</taxon>
        <taxon>Ecdysozoa</taxon>
        <taxon>Nematoda</taxon>
        <taxon>Chromadorea</taxon>
        <taxon>Rhabditida</taxon>
        <taxon>Rhabditina</taxon>
        <taxon>Rhabditomorpha</taxon>
        <taxon>Rhabditoidea</taxon>
        <taxon>Rhabditidae</taxon>
        <taxon>Diploscapter</taxon>
    </lineage>
</organism>
<dbReference type="EMBL" id="LIAE01006580">
    <property type="protein sequence ID" value="PAV87313.1"/>
    <property type="molecule type" value="Genomic_DNA"/>
</dbReference>
<sequence length="253" mass="29113">MDRSRMPDFYDSQNKEIKMIIAAIFEKSTDLEEFARIIMSMKSALNNPDAFDKWLKNEEIELKEPSIQKAAKKESPRGGGFPAYRIEKDLFDPDYNRDFTNVKDTGRTFTRGGREYFRPIGSRRFAIKVLGKYEDDKWLGSSGDASTGEWPVAYHSTQESNALDIVKQGFDTNKCRRFAYGKGIFCTPDPRTALAYGNNLDYNGKSYRMIFQLRVDPSKIEVVKKKDSQMGEYWIVPNEDSIRAYGICCFPVD</sequence>
<reference evidence="1 2" key="1">
    <citation type="journal article" date="2017" name="Curr. Biol.">
        <title>Genome architecture and evolution of a unichromosomal asexual nematode.</title>
        <authorList>
            <person name="Fradin H."/>
            <person name="Zegar C."/>
            <person name="Gutwein M."/>
            <person name="Lucas J."/>
            <person name="Kovtun M."/>
            <person name="Corcoran D."/>
            <person name="Baugh L.R."/>
            <person name="Kiontke K."/>
            <person name="Gunsalus K."/>
            <person name="Fitch D.H."/>
            <person name="Piano F."/>
        </authorList>
    </citation>
    <scope>NUCLEOTIDE SEQUENCE [LARGE SCALE GENOMIC DNA]</scope>
    <source>
        <strain evidence="1">PF1309</strain>
    </source>
</reference>
<protein>
    <recommendedName>
        <fullName evidence="3">PARP catalytic domain-containing protein</fullName>
    </recommendedName>
</protein>
<accession>A0A2A2LM51</accession>
<comment type="caution">
    <text evidence="1">The sequence shown here is derived from an EMBL/GenBank/DDBJ whole genome shotgun (WGS) entry which is preliminary data.</text>
</comment>
<proteinExistence type="predicted"/>
<dbReference type="STRING" id="2018661.A0A2A2LM51"/>
<evidence type="ECO:0008006" key="3">
    <source>
        <dbReference type="Google" id="ProtNLM"/>
    </source>
</evidence>
<evidence type="ECO:0000313" key="1">
    <source>
        <dbReference type="EMBL" id="PAV87313.1"/>
    </source>
</evidence>
<dbReference type="SUPFAM" id="SSF56399">
    <property type="entry name" value="ADP-ribosylation"/>
    <property type="match status" value="1"/>
</dbReference>
<keyword evidence="2" id="KW-1185">Reference proteome</keyword>